<name>A0A0F3GJV7_9BACT</name>
<dbReference type="InterPro" id="IPR052340">
    <property type="entry name" value="RNase_Y/CdgJ"/>
</dbReference>
<dbReference type="Proteomes" id="UP000033423">
    <property type="component" value="Unassembled WGS sequence"/>
</dbReference>
<dbReference type="SUPFAM" id="SSF55781">
    <property type="entry name" value="GAF domain-like"/>
    <property type="match status" value="1"/>
</dbReference>
<keyword evidence="3" id="KW-1185">Reference proteome</keyword>
<dbReference type="PANTHER" id="PTHR33525">
    <property type="match status" value="1"/>
</dbReference>
<dbReference type="Gene3D" id="3.30.450.40">
    <property type="match status" value="1"/>
</dbReference>
<protein>
    <submittedName>
        <fullName evidence="2">Signal transduction protein</fullName>
    </submittedName>
</protein>
<organism evidence="2 3">
    <name type="scientific">Candidatus Magnetobacterium bavaricum</name>
    <dbReference type="NCBI Taxonomy" id="29290"/>
    <lineage>
        <taxon>Bacteria</taxon>
        <taxon>Pseudomonadati</taxon>
        <taxon>Nitrospirota</taxon>
        <taxon>Thermodesulfovibrionia</taxon>
        <taxon>Thermodesulfovibrionales</taxon>
        <taxon>Candidatus Magnetobacteriaceae</taxon>
        <taxon>Candidatus Magnetobacterium</taxon>
    </lineage>
</organism>
<proteinExistence type="predicted"/>
<dbReference type="Pfam" id="PF08668">
    <property type="entry name" value="HDOD"/>
    <property type="match status" value="1"/>
</dbReference>
<gene>
    <name evidence="2" type="ORF">MBAV_005631</name>
</gene>
<reference evidence="2 3" key="1">
    <citation type="submission" date="2015-02" db="EMBL/GenBank/DDBJ databases">
        <title>Single-cell genomics of uncultivated deep-branching MTB reveals a conserved set of magnetosome genes.</title>
        <authorList>
            <person name="Kolinko S."/>
            <person name="Richter M."/>
            <person name="Glockner F.O."/>
            <person name="Brachmann A."/>
            <person name="Schuler D."/>
        </authorList>
    </citation>
    <scope>NUCLEOTIDE SEQUENCE [LARGE SCALE GENOMIC DNA]</scope>
    <source>
        <strain evidence="2">TM-1</strain>
    </source>
</reference>
<dbReference type="PANTHER" id="PTHR33525:SF3">
    <property type="entry name" value="RIBONUCLEASE Y"/>
    <property type="match status" value="1"/>
</dbReference>
<sequence>MTETRTSVIARILDGMKTKGEFPTMGRTVALVNTQTKADSKASIDELTSTILDDIALTNKLLRLVNSSYYVKYNRGGKINTISRTIQILGFNHVRDVALSIVLFETIKDNSLALDLREAVLISFLSGVISKRMGSRLGVRDLEEVFICSMYHTLGKLLVVFYLPDEHKKIKELAKLNKISENETAITILNVAYDTIGMAIARHWNFSENTILCMQKVPLHKLAKPTTSIENIRCLSLFSNNLCELINSEQVNLNIWKDTLKNFINLFDNCNEGIINEVLEASFNILMSHCESNNFNIDYSNITKNLKFLIKAQDIPVIQQEKPVCAGSLQILDNTYDNEGDSSEIVTPEDILAMGTLEITNTLLEDFSLNDILRVILETLYRGMEFTRTIISIKNAKGQSIDGRFGFGRNIENLLKHFRFPIDKDSKDIFNISLSNDSIVIINNINDIEVQSCIPNWLRTVFNVQTFILIPITVRKMPIGLIYGDWATVNPQALKKSRLRYVKMLKNQAVLAIKQSM</sequence>
<dbReference type="InterPro" id="IPR013976">
    <property type="entry name" value="HDOD"/>
</dbReference>
<dbReference type="EMBL" id="LACI01002408">
    <property type="protein sequence ID" value="KJU82176.1"/>
    <property type="molecule type" value="Genomic_DNA"/>
</dbReference>
<evidence type="ECO:0000259" key="1">
    <source>
        <dbReference type="PROSITE" id="PS51833"/>
    </source>
</evidence>
<dbReference type="AlphaFoldDB" id="A0A0F3GJV7"/>
<dbReference type="InterPro" id="IPR029016">
    <property type="entry name" value="GAF-like_dom_sf"/>
</dbReference>
<comment type="caution">
    <text evidence="2">The sequence shown here is derived from an EMBL/GenBank/DDBJ whole genome shotgun (WGS) entry which is preliminary data.</text>
</comment>
<evidence type="ECO:0000313" key="3">
    <source>
        <dbReference type="Proteomes" id="UP000033423"/>
    </source>
</evidence>
<feature type="domain" description="HDOD" evidence="1">
    <location>
        <begin position="22"/>
        <end position="220"/>
    </location>
</feature>
<dbReference type="PROSITE" id="PS51833">
    <property type="entry name" value="HDOD"/>
    <property type="match status" value="1"/>
</dbReference>
<dbReference type="Gene3D" id="1.10.3210.10">
    <property type="entry name" value="Hypothetical protein af1432"/>
    <property type="match status" value="1"/>
</dbReference>
<evidence type="ECO:0000313" key="2">
    <source>
        <dbReference type="EMBL" id="KJU82176.1"/>
    </source>
</evidence>
<dbReference type="SUPFAM" id="SSF109604">
    <property type="entry name" value="HD-domain/PDEase-like"/>
    <property type="match status" value="1"/>
</dbReference>
<accession>A0A0F3GJV7</accession>